<dbReference type="InterPro" id="IPR013106">
    <property type="entry name" value="Ig_V-set"/>
</dbReference>
<evidence type="ECO:0000313" key="3">
    <source>
        <dbReference type="Proteomes" id="UP000265140"/>
    </source>
</evidence>
<reference evidence="2" key="2">
    <citation type="submission" date="2020-02" db="EMBL/GenBank/DDBJ databases">
        <title>Esox lucius (northern pike) genome, fEsoLuc1, primary haplotype.</title>
        <authorList>
            <person name="Myers G."/>
            <person name="Karagic N."/>
            <person name="Meyer A."/>
            <person name="Pippel M."/>
            <person name="Reichard M."/>
            <person name="Winkler S."/>
            <person name="Tracey A."/>
            <person name="Sims Y."/>
            <person name="Howe K."/>
            <person name="Rhie A."/>
            <person name="Formenti G."/>
            <person name="Durbin R."/>
            <person name="Fedrigo O."/>
            <person name="Jarvis E.D."/>
        </authorList>
    </citation>
    <scope>NUCLEOTIDE SEQUENCE [LARGE SCALE GENOMIC DNA]</scope>
</reference>
<dbReference type="InterPro" id="IPR013783">
    <property type="entry name" value="Ig-like_fold"/>
</dbReference>
<dbReference type="AlphaFoldDB" id="A0A6Q2YJ43"/>
<feature type="domain" description="Ig-like" evidence="1">
    <location>
        <begin position="140"/>
        <end position="214"/>
    </location>
</feature>
<dbReference type="InterPro" id="IPR007110">
    <property type="entry name" value="Ig-like_dom"/>
</dbReference>
<reference evidence="2" key="3">
    <citation type="submission" date="2025-08" db="UniProtKB">
        <authorList>
            <consortium name="Ensembl"/>
        </authorList>
    </citation>
    <scope>IDENTIFICATION</scope>
</reference>
<reference evidence="3" key="1">
    <citation type="journal article" date="2014" name="PLoS ONE">
        <title>The genome and linkage map of the northern pike (Esox lucius): conserved synteny revealed between the salmonid sister group and the Neoteleostei.</title>
        <authorList>
            <person name="Rondeau E.B."/>
            <person name="Minkley D.R."/>
            <person name="Leong J.S."/>
            <person name="Messmer A.M."/>
            <person name="Jantzen J.R."/>
            <person name="von Schalburg K.R."/>
            <person name="Lemon C."/>
            <person name="Bird N.H."/>
            <person name="Koop B.F."/>
        </authorList>
    </citation>
    <scope>NUCLEOTIDE SEQUENCE</scope>
</reference>
<dbReference type="PANTHER" id="PTHR46013:SF4">
    <property type="entry name" value="B-CELL RECEPTOR CD22-RELATED"/>
    <property type="match status" value="1"/>
</dbReference>
<reference evidence="2" key="4">
    <citation type="submission" date="2025-09" db="UniProtKB">
        <authorList>
            <consortium name="Ensembl"/>
        </authorList>
    </citation>
    <scope>IDENTIFICATION</scope>
</reference>
<dbReference type="Pfam" id="PF07686">
    <property type="entry name" value="V-set"/>
    <property type="match status" value="1"/>
</dbReference>
<organism evidence="2 3">
    <name type="scientific">Esox lucius</name>
    <name type="common">Northern pike</name>
    <dbReference type="NCBI Taxonomy" id="8010"/>
    <lineage>
        <taxon>Eukaryota</taxon>
        <taxon>Metazoa</taxon>
        <taxon>Chordata</taxon>
        <taxon>Craniata</taxon>
        <taxon>Vertebrata</taxon>
        <taxon>Euteleostomi</taxon>
        <taxon>Actinopterygii</taxon>
        <taxon>Neopterygii</taxon>
        <taxon>Teleostei</taxon>
        <taxon>Protacanthopterygii</taxon>
        <taxon>Esociformes</taxon>
        <taxon>Esocidae</taxon>
        <taxon>Esox</taxon>
    </lineage>
</organism>
<dbReference type="GeneTree" id="ENSGT01120000274109"/>
<name>A0A6Q2YJ43_ESOLU</name>
<proteinExistence type="predicted"/>
<dbReference type="SUPFAM" id="SSF48726">
    <property type="entry name" value="Immunoglobulin"/>
    <property type="match status" value="3"/>
</dbReference>
<dbReference type="PROSITE" id="PS50835">
    <property type="entry name" value="IG_LIKE"/>
    <property type="match status" value="1"/>
</dbReference>
<dbReference type="InterPro" id="IPR036179">
    <property type="entry name" value="Ig-like_dom_sf"/>
</dbReference>
<dbReference type="Ensembl" id="ENSELUT00000044453.2">
    <property type="protein sequence ID" value="ENSELUP00000065462.2"/>
    <property type="gene ID" value="ENSELUG00000038354.1"/>
</dbReference>
<dbReference type="Bgee" id="ENSELUG00000031063">
    <property type="expression patterns" value="Expressed in head kidney and 6 other cell types or tissues"/>
</dbReference>
<dbReference type="Proteomes" id="UP000265140">
    <property type="component" value="Chromosome 9"/>
</dbReference>
<evidence type="ECO:0000313" key="2">
    <source>
        <dbReference type="Ensembl" id="ENSELUP00000065462.2"/>
    </source>
</evidence>
<dbReference type="Gene3D" id="2.60.40.10">
    <property type="entry name" value="Immunoglobulins"/>
    <property type="match status" value="3"/>
</dbReference>
<evidence type="ECO:0000259" key="1">
    <source>
        <dbReference type="PROSITE" id="PS50835"/>
    </source>
</evidence>
<dbReference type="SMART" id="SM00409">
    <property type="entry name" value="IG"/>
    <property type="match status" value="1"/>
</dbReference>
<sequence>MCLVVCVLLTANKIMDYREGDTTMVLRTTGSVLVVFLWSLTVVLGQSVKYTSQKICALKGSTVDMSCSYTNPRGYTITATEWFYRENGIWTKIPDNSAGRVSYRGNKDNDCTLRITDLREEDSTSYYFRFTTLYSWKSGSQIVLSVTDLQVNVGWYSEMTLTCSSSCSLPYQTTFIWYKNGQHVRGDSSSLNVQDFSDRNSYSCGVKGHENLLAPAVCKGSYCVKYTSQSICVLKGSTVDLSCSYTYHSYHDVRTTEWYYQKNGNWKEIVDYSTGRVLYLGKKDKDCTLRITDLRETDS</sequence>
<accession>A0A6Q2YJ43</accession>
<protein>
    <recommendedName>
        <fullName evidence="1">Ig-like domain-containing protein</fullName>
    </recommendedName>
</protein>
<dbReference type="PANTHER" id="PTHR46013">
    <property type="entry name" value="VASCULAR CELL ADHESION MOLECULE 1"/>
    <property type="match status" value="1"/>
</dbReference>
<dbReference type="InterPro" id="IPR003599">
    <property type="entry name" value="Ig_sub"/>
</dbReference>
<keyword evidence="3" id="KW-1185">Reference proteome</keyword>